<evidence type="ECO:0000313" key="3">
    <source>
        <dbReference type="EMBL" id="AKT41492.1"/>
    </source>
</evidence>
<evidence type="ECO:0000259" key="2">
    <source>
        <dbReference type="SMART" id="SM00228"/>
    </source>
</evidence>
<dbReference type="SMART" id="SM00228">
    <property type="entry name" value="PDZ"/>
    <property type="match status" value="1"/>
</dbReference>
<proteinExistence type="predicted"/>
<dbReference type="EMBL" id="CP012159">
    <property type="protein sequence ID" value="AKT41492.1"/>
    <property type="molecule type" value="Genomic_DNA"/>
</dbReference>
<dbReference type="KEGG" id="ccro:CMC5_057000"/>
<organism evidence="3 4">
    <name type="scientific">Chondromyces crocatus</name>
    <dbReference type="NCBI Taxonomy" id="52"/>
    <lineage>
        <taxon>Bacteria</taxon>
        <taxon>Pseudomonadati</taxon>
        <taxon>Myxococcota</taxon>
        <taxon>Polyangia</taxon>
        <taxon>Polyangiales</taxon>
        <taxon>Polyangiaceae</taxon>
        <taxon>Chondromyces</taxon>
    </lineage>
</organism>
<dbReference type="SUPFAM" id="SSF50156">
    <property type="entry name" value="PDZ domain-like"/>
    <property type="match status" value="1"/>
</dbReference>
<sequence>MPQFPASLLWLLAVLLLGGCREDAGQARAQTLEGDRRPPTARLVPEPSDLPPPDDQDHSPPEEPSAQAAPTPAVDAPALAPPDALHLWDIGEPWSFSVADSDHQGALIRQIEIQSFALAVLEIGDVVTHVNDQPVDGSDRLARCLRRIEPGSQAVFTVRRGEMTQHLLLDVPRARIR</sequence>
<dbReference type="InterPro" id="IPR001478">
    <property type="entry name" value="PDZ"/>
</dbReference>
<dbReference type="InterPro" id="IPR036034">
    <property type="entry name" value="PDZ_sf"/>
</dbReference>
<protein>
    <recommendedName>
        <fullName evidence="2">PDZ domain-containing protein</fullName>
    </recommendedName>
</protein>
<feature type="region of interest" description="Disordered" evidence="1">
    <location>
        <begin position="27"/>
        <end position="78"/>
    </location>
</feature>
<dbReference type="STRING" id="52.CMC5_057000"/>
<keyword evidence="4" id="KW-1185">Reference proteome</keyword>
<dbReference type="Pfam" id="PF13180">
    <property type="entry name" value="PDZ_2"/>
    <property type="match status" value="1"/>
</dbReference>
<evidence type="ECO:0000256" key="1">
    <source>
        <dbReference type="SAM" id="MobiDB-lite"/>
    </source>
</evidence>
<feature type="compositionally biased region" description="Low complexity" evidence="1">
    <location>
        <begin position="64"/>
        <end position="78"/>
    </location>
</feature>
<dbReference type="Proteomes" id="UP000067626">
    <property type="component" value="Chromosome"/>
</dbReference>
<evidence type="ECO:0000313" key="4">
    <source>
        <dbReference type="Proteomes" id="UP000067626"/>
    </source>
</evidence>
<accession>A0A0K1ELD9</accession>
<dbReference type="OrthoDB" id="5432452at2"/>
<feature type="domain" description="PDZ" evidence="2">
    <location>
        <begin position="92"/>
        <end position="162"/>
    </location>
</feature>
<name>A0A0K1ELD9_CHOCO</name>
<reference evidence="3 4" key="1">
    <citation type="submission" date="2015-07" db="EMBL/GenBank/DDBJ databases">
        <title>Genome analysis of myxobacterium Chondromyces crocatus Cm c5 reveals a high potential for natural compound synthesis and the genetic basis for the loss of fruiting body formation.</title>
        <authorList>
            <person name="Zaburannyi N."/>
            <person name="Bunk B."/>
            <person name="Maier J."/>
            <person name="Overmann J."/>
            <person name="Mueller R."/>
        </authorList>
    </citation>
    <scope>NUCLEOTIDE SEQUENCE [LARGE SCALE GENOMIC DNA]</scope>
    <source>
        <strain evidence="3 4">Cm c5</strain>
    </source>
</reference>
<dbReference type="Gene3D" id="2.30.42.10">
    <property type="match status" value="1"/>
</dbReference>
<dbReference type="AlphaFoldDB" id="A0A0K1ELD9"/>
<gene>
    <name evidence="3" type="ORF">CMC5_057000</name>
</gene>